<dbReference type="InParanoid" id="A0A059BC74"/>
<proteinExistence type="predicted"/>
<protein>
    <submittedName>
        <fullName evidence="1">Uncharacterized protein</fullName>
    </submittedName>
</protein>
<dbReference type="EMBL" id="KK198759">
    <property type="protein sequence ID" value="KCW63280.1"/>
    <property type="molecule type" value="Genomic_DNA"/>
</dbReference>
<name>A0A059BC74_EUCGR</name>
<reference evidence="1" key="1">
    <citation type="submission" date="2013-07" db="EMBL/GenBank/DDBJ databases">
        <title>The genome of Eucalyptus grandis.</title>
        <authorList>
            <person name="Schmutz J."/>
            <person name="Hayes R."/>
            <person name="Myburg A."/>
            <person name="Tuskan G."/>
            <person name="Grattapaglia D."/>
            <person name="Rokhsar D.S."/>
        </authorList>
    </citation>
    <scope>NUCLEOTIDE SEQUENCE</scope>
    <source>
        <tissue evidence="1">Leaf extractions</tissue>
    </source>
</reference>
<organism evidence="1">
    <name type="scientific">Eucalyptus grandis</name>
    <name type="common">Flooded gum</name>
    <dbReference type="NCBI Taxonomy" id="71139"/>
    <lineage>
        <taxon>Eukaryota</taxon>
        <taxon>Viridiplantae</taxon>
        <taxon>Streptophyta</taxon>
        <taxon>Embryophyta</taxon>
        <taxon>Tracheophyta</taxon>
        <taxon>Spermatophyta</taxon>
        <taxon>Magnoliopsida</taxon>
        <taxon>eudicotyledons</taxon>
        <taxon>Gunneridae</taxon>
        <taxon>Pentapetalae</taxon>
        <taxon>rosids</taxon>
        <taxon>malvids</taxon>
        <taxon>Myrtales</taxon>
        <taxon>Myrtaceae</taxon>
        <taxon>Myrtoideae</taxon>
        <taxon>Eucalypteae</taxon>
        <taxon>Eucalyptus</taxon>
    </lineage>
</organism>
<evidence type="ECO:0000313" key="1">
    <source>
        <dbReference type="EMBL" id="KCW63280.1"/>
    </source>
</evidence>
<sequence>MSHQSLLKQIFVLGMENYMKSKCQGNEKIKAPDIAMHISHVMKTTYLSFEYFVEERDTKRLECCTKLILDSSSRLVKLGLC</sequence>
<dbReference type="Gramene" id="KCW63280">
    <property type="protein sequence ID" value="KCW63280"/>
    <property type="gene ID" value="EUGRSUZ_G00909"/>
</dbReference>
<accession>A0A059BC74</accession>
<dbReference type="AlphaFoldDB" id="A0A059BC74"/>
<gene>
    <name evidence="1" type="ORF">EUGRSUZ_G00909</name>
</gene>